<gene>
    <name evidence="13" type="ORF">NBR_LOCUS5368</name>
</gene>
<evidence type="ECO:0000256" key="11">
    <source>
        <dbReference type="ARBA" id="ARBA00029913"/>
    </source>
</evidence>
<dbReference type="PANTHER" id="PTHR21049:SF0">
    <property type="entry name" value="DOLICHYL-DIPHOSPHOOLIGOSACCHARIDE--PROTEIN GLYCOSYLTRANSFERASE SUBUNIT 1"/>
    <property type="match status" value="1"/>
</dbReference>
<protein>
    <recommendedName>
        <fullName evidence="5">Dolichyl-diphosphooligosaccharide--protein glycosyltransferase subunit 1</fullName>
    </recommendedName>
    <alternativeName>
        <fullName evidence="11">Ribophorin I</fullName>
    </alternativeName>
</protein>
<keyword evidence="9 12" id="KW-1133">Transmembrane helix</keyword>
<dbReference type="OMA" id="MIREPML"/>
<dbReference type="WBParaSite" id="NBR_0000536701-mRNA-1">
    <property type="protein sequence ID" value="NBR_0000536701-mRNA-1"/>
    <property type="gene ID" value="NBR_0000536701"/>
</dbReference>
<dbReference type="STRING" id="27835.A0A0N4XS65"/>
<dbReference type="GO" id="GO:0018279">
    <property type="term" value="P:protein N-linked glycosylation via asparagine"/>
    <property type="evidence" value="ECO:0007669"/>
    <property type="project" value="TreeGrafter"/>
</dbReference>
<feature type="transmembrane region" description="Helical" evidence="12">
    <location>
        <begin position="6"/>
        <end position="25"/>
    </location>
</feature>
<dbReference type="PANTHER" id="PTHR21049">
    <property type="entry name" value="RIBOPHORIN I"/>
    <property type="match status" value="1"/>
</dbReference>
<reference evidence="15" key="1">
    <citation type="submission" date="2017-02" db="UniProtKB">
        <authorList>
            <consortium name="WormBaseParasite"/>
        </authorList>
    </citation>
    <scope>IDENTIFICATION</scope>
</reference>
<organism evidence="15">
    <name type="scientific">Nippostrongylus brasiliensis</name>
    <name type="common">Rat hookworm</name>
    <dbReference type="NCBI Taxonomy" id="27835"/>
    <lineage>
        <taxon>Eukaryota</taxon>
        <taxon>Metazoa</taxon>
        <taxon>Ecdysozoa</taxon>
        <taxon>Nematoda</taxon>
        <taxon>Chromadorea</taxon>
        <taxon>Rhabditida</taxon>
        <taxon>Rhabditina</taxon>
        <taxon>Rhabditomorpha</taxon>
        <taxon>Strongyloidea</taxon>
        <taxon>Heligmosomidae</taxon>
        <taxon>Nippostrongylus</taxon>
    </lineage>
</organism>
<evidence type="ECO:0000256" key="9">
    <source>
        <dbReference type="ARBA" id="ARBA00022989"/>
    </source>
</evidence>
<keyword evidence="14" id="KW-1185">Reference proteome</keyword>
<comment type="pathway">
    <text evidence="3">Protein modification; protein glycosylation.</text>
</comment>
<accession>A0A0N4XS65</accession>
<evidence type="ECO:0000256" key="3">
    <source>
        <dbReference type="ARBA" id="ARBA00004922"/>
    </source>
</evidence>
<evidence type="ECO:0000313" key="15">
    <source>
        <dbReference type="WBParaSite" id="NBR_0000536701-mRNA-1"/>
    </source>
</evidence>
<dbReference type="Proteomes" id="UP000271162">
    <property type="component" value="Unassembled WGS sequence"/>
</dbReference>
<comment type="function">
    <text evidence="1">Subunit of the oligosaccharyl transferase (OST) complex that catalyzes the initial transfer of a defined glycan (Glc(3)Man(9)GlcNAc(2) in eukaryotes) from the lipid carrier dolichol-pyrophosphate to an asparagine residue within an Asn-X-Ser/Thr consensus motif in nascent polypeptide chains, the first step in protein N-glycosylation. N-glycosylation occurs cotranslationally and the complex associates with the Sec61 complex at the channel-forming translocon complex that mediates protein translocation across the endoplasmic reticulum (ER). All subunits are required for a maximal enzyme activity.</text>
</comment>
<dbReference type="UniPathway" id="UPA00378"/>
<evidence type="ECO:0000256" key="12">
    <source>
        <dbReference type="SAM" id="Phobius"/>
    </source>
</evidence>
<evidence type="ECO:0000256" key="4">
    <source>
        <dbReference type="ARBA" id="ARBA00008905"/>
    </source>
</evidence>
<keyword evidence="7" id="KW-0732">Signal</keyword>
<evidence type="ECO:0000313" key="14">
    <source>
        <dbReference type="Proteomes" id="UP000271162"/>
    </source>
</evidence>
<evidence type="ECO:0000256" key="8">
    <source>
        <dbReference type="ARBA" id="ARBA00022824"/>
    </source>
</evidence>
<dbReference type="EMBL" id="UYSL01012729">
    <property type="protein sequence ID" value="VDL68957.1"/>
    <property type="molecule type" value="Genomic_DNA"/>
</dbReference>
<evidence type="ECO:0000256" key="6">
    <source>
        <dbReference type="ARBA" id="ARBA00022692"/>
    </source>
</evidence>
<proteinExistence type="inferred from homology"/>
<evidence type="ECO:0000256" key="7">
    <source>
        <dbReference type="ARBA" id="ARBA00022729"/>
    </source>
</evidence>
<reference evidence="13 14" key="2">
    <citation type="submission" date="2018-11" db="EMBL/GenBank/DDBJ databases">
        <authorList>
            <consortium name="Pathogen Informatics"/>
        </authorList>
    </citation>
    <scope>NUCLEOTIDE SEQUENCE [LARGE SCALE GENOMIC DNA]</scope>
</reference>
<dbReference type="GO" id="GO:0008250">
    <property type="term" value="C:oligosaccharyltransferase complex"/>
    <property type="evidence" value="ECO:0007669"/>
    <property type="project" value="TreeGrafter"/>
</dbReference>
<evidence type="ECO:0000313" key="13">
    <source>
        <dbReference type="EMBL" id="VDL68957.1"/>
    </source>
</evidence>
<name>A0A0N4XS65_NIPBR</name>
<keyword evidence="10 12" id="KW-0472">Membrane</keyword>
<dbReference type="InterPro" id="IPR007676">
    <property type="entry name" value="Ribophorin_I"/>
</dbReference>
<comment type="subcellular location">
    <subcellularLocation>
        <location evidence="2">Endoplasmic reticulum membrane</location>
        <topology evidence="2">Single-pass type I membrane protein</topology>
    </subcellularLocation>
</comment>
<keyword evidence="8" id="KW-0256">Endoplasmic reticulum</keyword>
<comment type="similarity">
    <text evidence="4">Belongs to the OST1 family.</text>
</comment>
<evidence type="ECO:0000256" key="2">
    <source>
        <dbReference type="ARBA" id="ARBA00004115"/>
    </source>
</evidence>
<evidence type="ECO:0000256" key="10">
    <source>
        <dbReference type="ARBA" id="ARBA00023136"/>
    </source>
</evidence>
<keyword evidence="6 12" id="KW-0812">Transmembrane</keyword>
<evidence type="ECO:0000256" key="5">
    <source>
        <dbReference type="ARBA" id="ARBA00017611"/>
    </source>
</evidence>
<evidence type="ECO:0000256" key="1">
    <source>
        <dbReference type="ARBA" id="ARBA00002791"/>
    </source>
</evidence>
<sequence length="158" mass="17907">MIREPMLATAFFLALFTAVVIYMRFDFTIVADPHREARERIQGKAASLGQLIEKKNRVFSHFLNAVTQYKTSRDAAVLQDGKKKLEADRTEINGKLTNALASLKEEGQDVYEKVFPAMPIRILVYPPIFVLRRLILGTFTLCCDRSRAGTGKLVIFPQ</sequence>
<dbReference type="AlphaFoldDB" id="A0A0N4XS65"/>